<name>A0A1F6EJL3_9BACT</name>
<organism evidence="1 2">
    <name type="scientific">Candidatus Kaiserbacteria bacterium RIFCSPLOWO2_01_FULL_54_20</name>
    <dbReference type="NCBI Taxonomy" id="1798513"/>
    <lineage>
        <taxon>Bacteria</taxon>
        <taxon>Candidatus Kaiseribacteriota</taxon>
    </lineage>
</organism>
<reference evidence="1 2" key="1">
    <citation type="journal article" date="2016" name="Nat. Commun.">
        <title>Thousands of microbial genomes shed light on interconnected biogeochemical processes in an aquifer system.</title>
        <authorList>
            <person name="Anantharaman K."/>
            <person name="Brown C.T."/>
            <person name="Hug L.A."/>
            <person name="Sharon I."/>
            <person name="Castelle C.J."/>
            <person name="Probst A.J."/>
            <person name="Thomas B.C."/>
            <person name="Singh A."/>
            <person name="Wilkins M.J."/>
            <person name="Karaoz U."/>
            <person name="Brodie E.L."/>
            <person name="Williams K.H."/>
            <person name="Hubbard S.S."/>
            <person name="Banfield J.F."/>
        </authorList>
    </citation>
    <scope>NUCLEOTIDE SEQUENCE [LARGE SCALE GENOMIC DNA]</scope>
</reference>
<dbReference type="SUPFAM" id="SSF52540">
    <property type="entry name" value="P-loop containing nucleoside triphosphate hydrolases"/>
    <property type="match status" value="1"/>
</dbReference>
<sequence length="214" mass="24259">MTRTEFDTRLAEGKLALTFVGMSGIGKTYHSKQLPKLGFKYLSCDDLIAARLKSPARLETVADVGRWMGQPYSEGYRDREKAYLDMEEEVTRESIEDLDQNTVVDTTGSIVYLSESLCANVKQKLLVVYFNATSDVYERMLSLYHADPKPVVWGAAFKMEKGEDALSALRRSFPILLDYRAKKYSEMADVVLPASRAWDIEDGQHLLQLIRGQL</sequence>
<dbReference type="STRING" id="1798513.A3A40_02350"/>
<dbReference type="Gene3D" id="3.40.50.300">
    <property type="entry name" value="P-loop containing nucleotide triphosphate hydrolases"/>
    <property type="match status" value="1"/>
</dbReference>
<dbReference type="EMBL" id="MFMA01000033">
    <property type="protein sequence ID" value="OGG73816.1"/>
    <property type="molecule type" value="Genomic_DNA"/>
</dbReference>
<dbReference type="AlphaFoldDB" id="A0A1F6EJL3"/>
<comment type="caution">
    <text evidence="1">The sequence shown here is derived from an EMBL/GenBank/DDBJ whole genome shotgun (WGS) entry which is preliminary data.</text>
</comment>
<protein>
    <recommendedName>
        <fullName evidence="3">Shikimate kinase</fullName>
    </recommendedName>
</protein>
<proteinExistence type="predicted"/>
<evidence type="ECO:0008006" key="3">
    <source>
        <dbReference type="Google" id="ProtNLM"/>
    </source>
</evidence>
<dbReference type="InterPro" id="IPR027417">
    <property type="entry name" value="P-loop_NTPase"/>
</dbReference>
<gene>
    <name evidence="1" type="ORF">A3A40_02350</name>
</gene>
<accession>A0A1F6EJL3</accession>
<evidence type="ECO:0000313" key="2">
    <source>
        <dbReference type="Proteomes" id="UP000178427"/>
    </source>
</evidence>
<evidence type="ECO:0000313" key="1">
    <source>
        <dbReference type="EMBL" id="OGG73816.1"/>
    </source>
</evidence>
<dbReference type="Proteomes" id="UP000178427">
    <property type="component" value="Unassembled WGS sequence"/>
</dbReference>